<dbReference type="EMBL" id="JBHTIM010000001">
    <property type="protein sequence ID" value="MFD0782255.1"/>
    <property type="molecule type" value="Genomic_DNA"/>
</dbReference>
<dbReference type="SUPFAM" id="SSF81340">
    <property type="entry name" value="Clc chloride channel"/>
    <property type="match status" value="1"/>
</dbReference>
<accession>A0ABW2ZUQ6</accession>
<name>A0ABW2ZUQ6_9MICO</name>
<feature type="transmembrane region" description="Helical" evidence="8">
    <location>
        <begin position="362"/>
        <end position="379"/>
    </location>
</feature>
<keyword evidence="3 8" id="KW-0812">Transmembrane</keyword>
<evidence type="ECO:0000256" key="4">
    <source>
        <dbReference type="ARBA" id="ARBA00022989"/>
    </source>
</evidence>
<keyword evidence="10" id="KW-1185">Reference proteome</keyword>
<dbReference type="InterPro" id="IPR014743">
    <property type="entry name" value="Cl-channel_core"/>
</dbReference>
<feature type="transmembrane region" description="Helical" evidence="8">
    <location>
        <begin position="331"/>
        <end position="350"/>
    </location>
</feature>
<dbReference type="InterPro" id="IPR001807">
    <property type="entry name" value="ClC"/>
</dbReference>
<dbReference type="Proteomes" id="UP001597042">
    <property type="component" value="Unassembled WGS sequence"/>
</dbReference>
<feature type="transmembrane region" description="Helical" evidence="8">
    <location>
        <begin position="299"/>
        <end position="319"/>
    </location>
</feature>
<evidence type="ECO:0000256" key="8">
    <source>
        <dbReference type="SAM" id="Phobius"/>
    </source>
</evidence>
<dbReference type="PRINTS" id="PR00762">
    <property type="entry name" value="CLCHANNEL"/>
</dbReference>
<keyword evidence="2" id="KW-0813">Transport</keyword>
<evidence type="ECO:0000256" key="1">
    <source>
        <dbReference type="ARBA" id="ARBA00004141"/>
    </source>
</evidence>
<evidence type="ECO:0000313" key="10">
    <source>
        <dbReference type="Proteomes" id="UP001597042"/>
    </source>
</evidence>
<keyword evidence="4 8" id="KW-1133">Transmembrane helix</keyword>
<dbReference type="CDD" id="cd01031">
    <property type="entry name" value="EriC"/>
    <property type="match status" value="1"/>
</dbReference>
<feature type="transmembrane region" description="Helical" evidence="8">
    <location>
        <begin position="59"/>
        <end position="79"/>
    </location>
</feature>
<evidence type="ECO:0000256" key="6">
    <source>
        <dbReference type="ARBA" id="ARBA00023136"/>
    </source>
</evidence>
<comment type="subcellular location">
    <subcellularLocation>
        <location evidence="1">Membrane</location>
        <topology evidence="1">Multi-pass membrane protein</topology>
    </subcellularLocation>
</comment>
<keyword evidence="7" id="KW-0868">Chloride</keyword>
<organism evidence="9 10">
    <name type="scientific">Microbacterium koreense</name>
    <dbReference type="NCBI Taxonomy" id="323761"/>
    <lineage>
        <taxon>Bacteria</taxon>
        <taxon>Bacillati</taxon>
        <taxon>Actinomycetota</taxon>
        <taxon>Actinomycetes</taxon>
        <taxon>Micrococcales</taxon>
        <taxon>Microbacteriaceae</taxon>
        <taxon>Microbacterium</taxon>
    </lineage>
</organism>
<dbReference type="PANTHER" id="PTHR45711:SF6">
    <property type="entry name" value="CHLORIDE CHANNEL PROTEIN"/>
    <property type="match status" value="1"/>
</dbReference>
<proteinExistence type="predicted"/>
<keyword evidence="6 8" id="KW-0472">Membrane</keyword>
<evidence type="ECO:0000256" key="5">
    <source>
        <dbReference type="ARBA" id="ARBA00023065"/>
    </source>
</evidence>
<evidence type="ECO:0000256" key="3">
    <source>
        <dbReference type="ARBA" id="ARBA00022692"/>
    </source>
</evidence>
<evidence type="ECO:0000313" key="9">
    <source>
        <dbReference type="EMBL" id="MFD0782255.1"/>
    </source>
</evidence>
<feature type="transmembrane region" description="Helical" evidence="8">
    <location>
        <begin position="231"/>
        <end position="255"/>
    </location>
</feature>
<dbReference type="Pfam" id="PF00654">
    <property type="entry name" value="Voltage_CLC"/>
    <property type="match status" value="1"/>
</dbReference>
<sequence length="443" mass="45295">MSDAGTAKSSAGRTVLVLGILAVVAGIIVGFLGGAFRWLLVEAAAWREHLSEWAHGVPLGWLLVVAFGVAGAVFAAALVKLSPRASGSGIQDVEAVYRNQLTIPPLSVVPTRFVGGLASIGSGMVLGREGPTVHMGAALGVGVGRAARLRDEDVRTLSTAMSGAGLAVAFNAPVGGSVFVLEEVAKSASYRLIVPTVLGVGAAIACARLVIGDSPDFAVHDIPVPPLGTLPMFLVFGVLLGLAGALYNVLVMSLMRLNRRMTRFSPIARAGVVGAVIGAVLYIDPLAVGGGDSLTQLLLAGQAFAVPVLVLYLTVRFLMGPLSYSAATPGGLFAPMLALGAIAGTLFGQFVQVFDPSLGTDFVIAMAIVGMSTLFAAVVRSPLTGVALIVEMTAITTVTVPMLVAAGAAVVTAMLVKSPPVYDSLREFMLQGMAPRSPGSIRP</sequence>
<reference evidence="10" key="1">
    <citation type="journal article" date="2019" name="Int. J. Syst. Evol. Microbiol.">
        <title>The Global Catalogue of Microorganisms (GCM) 10K type strain sequencing project: providing services to taxonomists for standard genome sequencing and annotation.</title>
        <authorList>
            <consortium name="The Broad Institute Genomics Platform"/>
            <consortium name="The Broad Institute Genome Sequencing Center for Infectious Disease"/>
            <person name="Wu L."/>
            <person name="Ma J."/>
        </authorList>
    </citation>
    <scope>NUCLEOTIDE SEQUENCE [LARGE SCALE GENOMIC DNA]</scope>
    <source>
        <strain evidence="10">CCUG 50754</strain>
    </source>
</reference>
<evidence type="ECO:0000256" key="7">
    <source>
        <dbReference type="ARBA" id="ARBA00023214"/>
    </source>
</evidence>
<gene>
    <name evidence="9" type="ORF">ACFQZV_13210</name>
</gene>
<dbReference type="RefSeq" id="WP_378752386.1">
    <property type="nucleotide sequence ID" value="NZ_JBHSSV010000009.1"/>
</dbReference>
<dbReference type="Gene3D" id="1.10.3080.10">
    <property type="entry name" value="Clc chloride channel"/>
    <property type="match status" value="1"/>
</dbReference>
<feature type="transmembrane region" description="Helical" evidence="8">
    <location>
        <begin position="386"/>
        <end position="416"/>
    </location>
</feature>
<dbReference type="PANTHER" id="PTHR45711">
    <property type="entry name" value="CHLORIDE CHANNEL PROTEIN"/>
    <property type="match status" value="1"/>
</dbReference>
<feature type="transmembrane region" description="Helical" evidence="8">
    <location>
        <begin position="267"/>
        <end position="287"/>
    </location>
</feature>
<evidence type="ECO:0000256" key="2">
    <source>
        <dbReference type="ARBA" id="ARBA00022448"/>
    </source>
</evidence>
<feature type="transmembrane region" description="Helical" evidence="8">
    <location>
        <begin position="192"/>
        <end position="211"/>
    </location>
</feature>
<feature type="transmembrane region" description="Helical" evidence="8">
    <location>
        <begin position="15"/>
        <end position="39"/>
    </location>
</feature>
<protein>
    <submittedName>
        <fullName evidence="9">ClC family H(+)/Cl(-) exchange transporter</fullName>
    </submittedName>
</protein>
<keyword evidence="5" id="KW-0406">Ion transport</keyword>
<comment type="caution">
    <text evidence="9">The sequence shown here is derived from an EMBL/GenBank/DDBJ whole genome shotgun (WGS) entry which is preliminary data.</text>
</comment>